<proteinExistence type="predicted"/>
<dbReference type="GeneID" id="78363453"/>
<dbReference type="NCBIfam" id="TIGR02122">
    <property type="entry name" value="TRAP_TAXI"/>
    <property type="match status" value="1"/>
</dbReference>
<reference evidence="3" key="1">
    <citation type="submission" date="2017-05" db="EMBL/GenBank/DDBJ databases">
        <title>Improved OligoMM genomes.</title>
        <authorList>
            <person name="Garzetti D."/>
        </authorList>
    </citation>
    <scope>NUCLEOTIDE SEQUENCE [LARGE SCALE GENOMIC DNA]</scope>
    <source>
        <strain evidence="3">YL45</strain>
    </source>
</reference>
<feature type="chain" id="PRO_5011262673" evidence="1">
    <location>
        <begin position="25"/>
        <end position="324"/>
    </location>
</feature>
<dbReference type="Gene3D" id="3.40.190.10">
    <property type="entry name" value="Periplasmic binding protein-like II"/>
    <property type="match status" value="2"/>
</dbReference>
<evidence type="ECO:0000256" key="1">
    <source>
        <dbReference type="SAM" id="SignalP"/>
    </source>
</evidence>
<dbReference type="EMBL" id="NHMP01000001">
    <property type="protein sequence ID" value="OXE51252.1"/>
    <property type="molecule type" value="Genomic_DNA"/>
</dbReference>
<dbReference type="AlphaFoldDB" id="A0A227KRX0"/>
<evidence type="ECO:0000313" key="3">
    <source>
        <dbReference type="Proteomes" id="UP000214610"/>
    </source>
</evidence>
<dbReference type="Proteomes" id="UP000214610">
    <property type="component" value="Unassembled WGS sequence"/>
</dbReference>
<accession>A0A227KRX0</accession>
<comment type="caution">
    <text evidence="2">The sequence shown here is derived from an EMBL/GenBank/DDBJ whole genome shotgun (WGS) entry which is preliminary data.</text>
</comment>
<gene>
    <name evidence="2" type="ORF">ADH67_02850</name>
</gene>
<sequence length="324" mass="34391">MLIKKLLPVAFAASLAFAGSAALAAGQTFVTIGTGGITGVYYPTGGAIAKIINAKKKEYGIRASVESTGGSKFNINAIDSKDLDFGIAQADTQYLAYNGKGPWEGKPVSKLRAVFALAPEAVTFVAAEDSGIKSINDVKGKTINLGDPGSGNRVNSTDIFKYAGIVPGKDFRDEKLKPADAPRVLQDGRIDGFFYTVGHPNGNIKEATAGKRKVRIVPITEVGDLLKDAPYYAMTEIPMAQYPDAVNSKDKVKTVGMLATLVTSADTPDDVVYAITKEVMTNLDDFKKLHPALAGLTKQSMLEGLTAPIHPGALKYYKEVGLVK</sequence>
<dbReference type="CDD" id="cd13568">
    <property type="entry name" value="PBP2_TAXI_TRAP_like_3"/>
    <property type="match status" value="1"/>
</dbReference>
<keyword evidence="3" id="KW-1185">Reference proteome</keyword>
<dbReference type="PANTHER" id="PTHR42941:SF1">
    <property type="entry name" value="SLL1037 PROTEIN"/>
    <property type="match status" value="1"/>
</dbReference>
<name>A0A227KRX0_9BURK</name>
<dbReference type="SUPFAM" id="SSF53850">
    <property type="entry name" value="Periplasmic binding protein-like II"/>
    <property type="match status" value="1"/>
</dbReference>
<feature type="signal peptide" evidence="1">
    <location>
        <begin position="1"/>
        <end position="24"/>
    </location>
</feature>
<dbReference type="InterPro" id="IPR011852">
    <property type="entry name" value="TRAP_TAXI"/>
</dbReference>
<dbReference type="PANTHER" id="PTHR42941">
    <property type="entry name" value="SLL1037 PROTEIN"/>
    <property type="match status" value="1"/>
</dbReference>
<keyword evidence="1" id="KW-0732">Signal</keyword>
<organism evidence="2 3">
    <name type="scientific">Turicimonas muris</name>
    <dbReference type="NCBI Taxonomy" id="1796652"/>
    <lineage>
        <taxon>Bacteria</taxon>
        <taxon>Pseudomonadati</taxon>
        <taxon>Pseudomonadota</taxon>
        <taxon>Betaproteobacteria</taxon>
        <taxon>Burkholderiales</taxon>
        <taxon>Sutterellaceae</taxon>
        <taxon>Turicimonas</taxon>
    </lineage>
</organism>
<evidence type="ECO:0000313" key="2">
    <source>
        <dbReference type="EMBL" id="OXE51252.1"/>
    </source>
</evidence>
<protein>
    <submittedName>
        <fullName evidence="2">C4-dicarboxylate ABC transporter substrate-binding protein</fullName>
    </submittedName>
</protein>
<dbReference type="RefSeq" id="WP_066591436.1">
    <property type="nucleotide sequence ID" value="NZ_CAJTBZ010000009.1"/>
</dbReference>
<dbReference type="Pfam" id="PF16868">
    <property type="entry name" value="NMT1_3"/>
    <property type="match status" value="1"/>
</dbReference>